<sequence>MKLTSLPTQNHHLSQRVAEFSSITQALDYAASGETGVCFYDQRGDLTATLTYRDLRERAISTGAKLRSSGLNRGDAVAIIGETAAEFLYLFYGCQYAGLVACPLPYAIYPGGKTSYVNKLAAFIRGGNAKLVCLPDALKELSTDLLQMTGVQTVHYRQLDAVQGDIPPEPLGLDEPAYIQFSSGSTAEPKGIRISQEAVCHNVKGILRECIEITSDDRAFSWLPFYHDMGLVGFSIAPLFSQTTVDYIAPTTFARRPVLWLQLVSQNRSTITYAPVFGYKLAAKRLKSSDCDIDLSSLRISGVGGDMINVQELYDFAHATARFGFQAKSFTPSYGLAESTLLVSFRHGLGEVTVHRKRLEENHVVYSQLGKPDVRSLAICGRPLNGHQIIVCDTNGSPVPEHRIGHICIRGPSLMSGYCDESLQPMKRIVDANFFDTGDAGFIRDGELVVTGRFKEMIVVNGRNIWPQDVERAVKAVSELQNAHAAAFAVDEDNSEVVVVLVECGEIHREDTDALKLRTAAAVNSSIGVTPHVELVRAGSLPFTSSGKLSRSGARKAYIARLLSYV</sequence>
<dbReference type="Gene3D" id="3.40.50.12780">
    <property type="entry name" value="N-terminal domain of ligase-like"/>
    <property type="match status" value="1"/>
</dbReference>
<evidence type="ECO:0000259" key="2">
    <source>
        <dbReference type="Pfam" id="PF00501"/>
    </source>
</evidence>
<name>M5JZD5_9HYPH</name>
<accession>M5JZD5</accession>
<dbReference type="GO" id="GO:0070566">
    <property type="term" value="F:adenylyltransferase activity"/>
    <property type="evidence" value="ECO:0007669"/>
    <property type="project" value="TreeGrafter"/>
</dbReference>
<dbReference type="GeneID" id="57306284"/>
<reference evidence="4 5" key="1">
    <citation type="journal article" date="2013" name="Gut Pathog.">
        <title>Draft genome of Ochrobactrum intermedium strain M86 isolated from non-ulcer dyspeptic individual from India.</title>
        <authorList>
            <person name="Kulkarni G."/>
            <person name="Dhotre D."/>
            <person name="Dharne M."/>
            <person name="Shetty S."/>
            <person name="Chowdhury S."/>
            <person name="Misra V."/>
            <person name="Misra S."/>
            <person name="Patole M."/>
            <person name="Shouche Y."/>
        </authorList>
    </citation>
    <scope>NUCLEOTIDE SEQUENCE [LARGE SCALE GENOMIC DNA]</scope>
    <source>
        <strain evidence="4 5">M86</strain>
    </source>
</reference>
<dbReference type="RefSeq" id="WP_006471094.1">
    <property type="nucleotide sequence ID" value="NZ_AOGE01000014.1"/>
</dbReference>
<dbReference type="Proteomes" id="UP000011971">
    <property type="component" value="Unassembled WGS sequence"/>
</dbReference>
<evidence type="ECO:0000256" key="1">
    <source>
        <dbReference type="ARBA" id="ARBA00006432"/>
    </source>
</evidence>
<feature type="domain" description="AMP-dependent ligase C-terminal" evidence="3">
    <location>
        <begin position="462"/>
        <end position="551"/>
    </location>
</feature>
<dbReference type="Pfam" id="PF00501">
    <property type="entry name" value="AMP-binding"/>
    <property type="match status" value="1"/>
</dbReference>
<dbReference type="InterPro" id="IPR042099">
    <property type="entry name" value="ANL_N_sf"/>
</dbReference>
<dbReference type="NCBIfam" id="NF006624">
    <property type="entry name" value="PRK09192.1"/>
    <property type="match status" value="1"/>
</dbReference>
<dbReference type="EMBL" id="AOGE01000014">
    <property type="protein sequence ID" value="ELT49984.1"/>
    <property type="molecule type" value="Genomic_DNA"/>
</dbReference>
<dbReference type="PATRIC" id="fig|1234597.4.peg.1490"/>
<dbReference type="PANTHER" id="PTHR22754">
    <property type="entry name" value="DISCO-INTERACTING PROTEIN 2 DIP2 -RELATED"/>
    <property type="match status" value="1"/>
</dbReference>
<dbReference type="SUPFAM" id="SSF56801">
    <property type="entry name" value="Acetyl-CoA synthetase-like"/>
    <property type="match status" value="1"/>
</dbReference>
<evidence type="ECO:0000259" key="3">
    <source>
        <dbReference type="Pfam" id="PF14535"/>
    </source>
</evidence>
<organism evidence="4 5">
    <name type="scientific">Brucella intermedia M86</name>
    <dbReference type="NCBI Taxonomy" id="1234597"/>
    <lineage>
        <taxon>Bacteria</taxon>
        <taxon>Pseudomonadati</taxon>
        <taxon>Pseudomonadota</taxon>
        <taxon>Alphaproteobacteria</taxon>
        <taxon>Hyphomicrobiales</taxon>
        <taxon>Brucellaceae</taxon>
        <taxon>Brucella/Ochrobactrum group</taxon>
        <taxon>Brucella</taxon>
    </lineage>
</organism>
<dbReference type="Pfam" id="PF14535">
    <property type="entry name" value="AMP-binding_C_2"/>
    <property type="match status" value="1"/>
</dbReference>
<dbReference type="PANTHER" id="PTHR22754:SF32">
    <property type="entry name" value="DISCO-INTERACTING PROTEIN 2"/>
    <property type="match status" value="1"/>
</dbReference>
<gene>
    <name evidence="4" type="ORF">D584_07152</name>
</gene>
<evidence type="ECO:0000313" key="4">
    <source>
        <dbReference type="EMBL" id="ELT49984.1"/>
    </source>
</evidence>
<comment type="similarity">
    <text evidence="1">Belongs to the ATP-dependent AMP-binding enzyme family.</text>
</comment>
<dbReference type="InterPro" id="IPR028154">
    <property type="entry name" value="AMP-dep_Lig_C"/>
</dbReference>
<protein>
    <submittedName>
        <fullName evidence="4">Acyl-CoA synthetase</fullName>
    </submittedName>
</protein>
<dbReference type="GO" id="GO:0006633">
    <property type="term" value="P:fatty acid biosynthetic process"/>
    <property type="evidence" value="ECO:0007669"/>
    <property type="project" value="TreeGrafter"/>
</dbReference>
<dbReference type="InterPro" id="IPR000873">
    <property type="entry name" value="AMP-dep_synth/lig_dom"/>
</dbReference>
<dbReference type="Gene3D" id="3.30.300.30">
    <property type="match status" value="1"/>
</dbReference>
<proteinExistence type="inferred from homology"/>
<feature type="domain" description="AMP-dependent synthetase/ligase" evidence="2">
    <location>
        <begin position="45"/>
        <end position="418"/>
    </location>
</feature>
<dbReference type="AlphaFoldDB" id="M5JZD5"/>
<dbReference type="OrthoDB" id="9803968at2"/>
<evidence type="ECO:0000313" key="5">
    <source>
        <dbReference type="Proteomes" id="UP000011971"/>
    </source>
</evidence>
<dbReference type="GO" id="GO:0005886">
    <property type="term" value="C:plasma membrane"/>
    <property type="evidence" value="ECO:0007669"/>
    <property type="project" value="TreeGrafter"/>
</dbReference>
<comment type="caution">
    <text evidence="4">The sequence shown here is derived from an EMBL/GenBank/DDBJ whole genome shotgun (WGS) entry which is preliminary data.</text>
</comment>
<dbReference type="InterPro" id="IPR045851">
    <property type="entry name" value="AMP-bd_C_sf"/>
</dbReference>